<dbReference type="InterPro" id="IPR007267">
    <property type="entry name" value="GtrA_DPMS_TM"/>
</dbReference>
<feature type="transmembrane region" description="Helical" evidence="6">
    <location>
        <begin position="31"/>
        <end position="50"/>
    </location>
</feature>
<reference evidence="8 9" key="1">
    <citation type="submission" date="2023-07" db="EMBL/GenBank/DDBJ databases">
        <title>Genomic Encyclopedia of Type Strains, Phase IV (KMG-IV): sequencing the most valuable type-strain genomes for metagenomic binning, comparative biology and taxonomic classification.</title>
        <authorList>
            <person name="Goeker M."/>
        </authorList>
    </citation>
    <scope>NUCLEOTIDE SEQUENCE [LARGE SCALE GENOMIC DNA]</scope>
    <source>
        <strain evidence="8 9">B1-1</strain>
    </source>
</reference>
<keyword evidence="3 6" id="KW-0812">Transmembrane</keyword>
<dbReference type="PANTHER" id="PTHR38459:SF1">
    <property type="entry name" value="PROPHAGE BACTOPRENOL-LINKED GLUCOSE TRANSLOCASE HOMOLOG"/>
    <property type="match status" value="1"/>
</dbReference>
<proteinExistence type="inferred from homology"/>
<dbReference type="PANTHER" id="PTHR38459">
    <property type="entry name" value="PROPHAGE BACTOPRENOL-LINKED GLUCOSE TRANSLOCASE HOMOLOG"/>
    <property type="match status" value="1"/>
</dbReference>
<evidence type="ECO:0000256" key="3">
    <source>
        <dbReference type="ARBA" id="ARBA00022692"/>
    </source>
</evidence>
<evidence type="ECO:0000256" key="6">
    <source>
        <dbReference type="SAM" id="Phobius"/>
    </source>
</evidence>
<dbReference type="RefSeq" id="WP_266280660.1">
    <property type="nucleotide sequence ID" value="NZ_JAPKNF010000001.1"/>
</dbReference>
<feature type="domain" description="GtrA/DPMS transmembrane" evidence="7">
    <location>
        <begin position="5"/>
        <end position="122"/>
    </location>
</feature>
<evidence type="ECO:0000256" key="2">
    <source>
        <dbReference type="ARBA" id="ARBA00009399"/>
    </source>
</evidence>
<gene>
    <name evidence="8" type="ORF">QO015_001313</name>
</gene>
<evidence type="ECO:0000313" key="8">
    <source>
        <dbReference type="EMBL" id="MDQ0515700.1"/>
    </source>
</evidence>
<comment type="caution">
    <text evidence="8">The sequence shown here is derived from an EMBL/GenBank/DDBJ whole genome shotgun (WGS) entry which is preliminary data.</text>
</comment>
<feature type="transmembrane region" description="Helical" evidence="6">
    <location>
        <begin position="98"/>
        <end position="116"/>
    </location>
</feature>
<accession>A0ABU0M4D4</accession>
<dbReference type="EMBL" id="JAUSWJ010000001">
    <property type="protein sequence ID" value="MDQ0515700.1"/>
    <property type="molecule type" value="Genomic_DNA"/>
</dbReference>
<keyword evidence="4 6" id="KW-1133">Transmembrane helix</keyword>
<evidence type="ECO:0000313" key="9">
    <source>
        <dbReference type="Proteomes" id="UP001223743"/>
    </source>
</evidence>
<organism evidence="8 9">
    <name type="scientific">Kaistia geumhonensis</name>
    <dbReference type="NCBI Taxonomy" id="410839"/>
    <lineage>
        <taxon>Bacteria</taxon>
        <taxon>Pseudomonadati</taxon>
        <taxon>Pseudomonadota</taxon>
        <taxon>Alphaproteobacteria</taxon>
        <taxon>Hyphomicrobiales</taxon>
        <taxon>Kaistiaceae</taxon>
        <taxon>Kaistia</taxon>
    </lineage>
</organism>
<sequence length="133" mass="13823">MEAARFFVVSVAGLVLDLGVAWSAARLLGVPLWLAAAAGFVVAAGLNYALHELWTFRSGARQLSVVRALRYGMALVATLAARVVGVAALVAVFGDSHALPVLVAGAGISFCVNYLVSKYFVFLKPAGLQDGTS</sequence>
<evidence type="ECO:0000259" key="7">
    <source>
        <dbReference type="Pfam" id="PF04138"/>
    </source>
</evidence>
<keyword evidence="5 6" id="KW-0472">Membrane</keyword>
<evidence type="ECO:0000256" key="4">
    <source>
        <dbReference type="ARBA" id="ARBA00022989"/>
    </source>
</evidence>
<protein>
    <submittedName>
        <fullName evidence="8">Flippase GtrA</fullName>
    </submittedName>
</protein>
<dbReference type="Pfam" id="PF04138">
    <property type="entry name" value="GtrA_DPMS_TM"/>
    <property type="match status" value="1"/>
</dbReference>
<dbReference type="Proteomes" id="UP001223743">
    <property type="component" value="Unassembled WGS sequence"/>
</dbReference>
<evidence type="ECO:0000256" key="1">
    <source>
        <dbReference type="ARBA" id="ARBA00004141"/>
    </source>
</evidence>
<evidence type="ECO:0000256" key="5">
    <source>
        <dbReference type="ARBA" id="ARBA00023136"/>
    </source>
</evidence>
<dbReference type="InterPro" id="IPR051401">
    <property type="entry name" value="GtrA_CellWall_Glycosyl"/>
</dbReference>
<comment type="subcellular location">
    <subcellularLocation>
        <location evidence="1">Membrane</location>
        <topology evidence="1">Multi-pass membrane protein</topology>
    </subcellularLocation>
</comment>
<feature type="transmembrane region" description="Helical" evidence="6">
    <location>
        <begin position="71"/>
        <end position="92"/>
    </location>
</feature>
<comment type="similarity">
    <text evidence="2">Belongs to the GtrA family.</text>
</comment>
<keyword evidence="9" id="KW-1185">Reference proteome</keyword>
<name>A0ABU0M4D4_9HYPH</name>